<dbReference type="AlphaFoldDB" id="A0A840R950"/>
<accession>A0A840R950</accession>
<comment type="caution">
    <text evidence="2">The sequence shown here is derived from an EMBL/GenBank/DDBJ whole genome shotgun (WGS) entry which is preliminary data.</text>
</comment>
<dbReference type="Pfam" id="PF11445">
    <property type="entry name" value="DUF2894"/>
    <property type="match status" value="1"/>
</dbReference>
<gene>
    <name evidence="2" type="ORF">HNQ57_003189</name>
</gene>
<organism evidence="2 3">
    <name type="scientific">Zhongshania antarctica</name>
    <dbReference type="NCBI Taxonomy" id="641702"/>
    <lineage>
        <taxon>Bacteria</taxon>
        <taxon>Pseudomonadati</taxon>
        <taxon>Pseudomonadota</taxon>
        <taxon>Gammaproteobacteria</taxon>
        <taxon>Cellvibrionales</taxon>
        <taxon>Spongiibacteraceae</taxon>
        <taxon>Zhongshania</taxon>
    </lineage>
</organism>
<dbReference type="InterPro" id="IPR021549">
    <property type="entry name" value="DUF2894"/>
</dbReference>
<feature type="compositionally biased region" description="Basic residues" evidence="1">
    <location>
        <begin position="233"/>
        <end position="242"/>
    </location>
</feature>
<feature type="region of interest" description="Disordered" evidence="1">
    <location>
        <begin position="222"/>
        <end position="242"/>
    </location>
</feature>
<evidence type="ECO:0000313" key="2">
    <source>
        <dbReference type="EMBL" id="MBB5188892.1"/>
    </source>
</evidence>
<evidence type="ECO:0000256" key="1">
    <source>
        <dbReference type="SAM" id="MobiDB-lite"/>
    </source>
</evidence>
<proteinExistence type="predicted"/>
<evidence type="ECO:0008006" key="4">
    <source>
        <dbReference type="Google" id="ProtNLM"/>
    </source>
</evidence>
<dbReference type="Proteomes" id="UP000536640">
    <property type="component" value="Unassembled WGS sequence"/>
</dbReference>
<protein>
    <recommendedName>
        <fullName evidence="4">DUF2894 domain-containing protein</fullName>
    </recommendedName>
</protein>
<reference evidence="2 3" key="1">
    <citation type="submission" date="2020-08" db="EMBL/GenBank/DDBJ databases">
        <title>Genomic Encyclopedia of Type Strains, Phase IV (KMG-IV): sequencing the most valuable type-strain genomes for metagenomic binning, comparative biology and taxonomic classification.</title>
        <authorList>
            <person name="Goeker M."/>
        </authorList>
    </citation>
    <scope>NUCLEOTIDE SEQUENCE [LARGE SCALE GENOMIC DNA]</scope>
    <source>
        <strain evidence="2 3">DSM 25701</strain>
    </source>
</reference>
<dbReference type="EMBL" id="JACHHW010000010">
    <property type="protein sequence ID" value="MBB5188892.1"/>
    <property type="molecule type" value="Genomic_DNA"/>
</dbReference>
<sequence>MNSDALIHKISELRTAGADQFDPVRFRYIEALALRAHGSRQPLGQRLTEKSAASLADYLASRGANRADNKAIKSRPGTATVASLAALRRALDASQTRPTVGASDFEQQLQDQEGELLQGALFASSLGTEAAAEPLSDNVDVAVKPLKSSQSLRVHQQRRAAEKRVELAIAEGPESPGPLNPQMLAIKALSIMRDISPHYLNRYVAYLDTLFWVEQLDTAASTKADKKNSRVGSRAKAKKKSV</sequence>
<evidence type="ECO:0000313" key="3">
    <source>
        <dbReference type="Proteomes" id="UP000536640"/>
    </source>
</evidence>
<name>A0A840R950_9GAMM</name>
<keyword evidence="3" id="KW-1185">Reference proteome</keyword>